<dbReference type="AlphaFoldDB" id="A0AAD1W4K4"/>
<gene>
    <name evidence="2" type="ORF">PECUL_23A060680</name>
</gene>
<feature type="region of interest" description="Disordered" evidence="1">
    <location>
        <begin position="96"/>
        <end position="118"/>
    </location>
</feature>
<proteinExistence type="predicted"/>
<keyword evidence="3" id="KW-1185">Reference proteome</keyword>
<evidence type="ECO:0000256" key="1">
    <source>
        <dbReference type="SAM" id="MobiDB-lite"/>
    </source>
</evidence>
<protein>
    <submittedName>
        <fullName evidence="2">Uncharacterized protein</fullName>
    </submittedName>
</protein>
<feature type="compositionally biased region" description="Polar residues" evidence="1">
    <location>
        <begin position="100"/>
        <end position="118"/>
    </location>
</feature>
<evidence type="ECO:0000313" key="2">
    <source>
        <dbReference type="EMBL" id="CAH2291632.1"/>
    </source>
</evidence>
<name>A0AAD1W4K4_PELCU</name>
<reference evidence="2" key="1">
    <citation type="submission" date="2022-03" db="EMBL/GenBank/DDBJ databases">
        <authorList>
            <person name="Alioto T."/>
            <person name="Alioto T."/>
            <person name="Gomez Garrido J."/>
        </authorList>
    </citation>
    <scope>NUCLEOTIDE SEQUENCE</scope>
</reference>
<accession>A0AAD1W4K4</accession>
<evidence type="ECO:0000313" key="3">
    <source>
        <dbReference type="Proteomes" id="UP001295444"/>
    </source>
</evidence>
<dbReference type="EMBL" id="OW240916">
    <property type="protein sequence ID" value="CAH2291632.1"/>
    <property type="molecule type" value="Genomic_DNA"/>
</dbReference>
<sequence length="118" mass="12247">MFALLSAAAGVAKRSCQLPGEGDRVFGAYQLQRLWEGGTGSGQTETHAAWSQTRLPIGQNGDRTWLVRRANCVAVSSQSMVGVCVILAPPGEVVVGSPGSPLNPSWAAESSDSCDTNG</sequence>
<organism evidence="2 3">
    <name type="scientific">Pelobates cultripes</name>
    <name type="common">Western spadefoot toad</name>
    <dbReference type="NCBI Taxonomy" id="61616"/>
    <lineage>
        <taxon>Eukaryota</taxon>
        <taxon>Metazoa</taxon>
        <taxon>Chordata</taxon>
        <taxon>Craniata</taxon>
        <taxon>Vertebrata</taxon>
        <taxon>Euteleostomi</taxon>
        <taxon>Amphibia</taxon>
        <taxon>Batrachia</taxon>
        <taxon>Anura</taxon>
        <taxon>Pelobatoidea</taxon>
        <taxon>Pelobatidae</taxon>
        <taxon>Pelobates</taxon>
    </lineage>
</organism>
<dbReference type="Proteomes" id="UP001295444">
    <property type="component" value="Chromosome 05"/>
</dbReference>